<sequence length="125" mass="15057">MLQLCETKSNIEEIFAEIYFPIKQTFLDIKHFTELNYSLWVFKSMKEIYQNSVWCSTLGILQRYLIKYNSKKQKTYGHQNNHQVSCPFRTDHFLFDLKSPLVLWPRLRPMPKKCSLQPAEKPYFV</sequence>
<organism evidence="1 2">
    <name type="scientific">Brachionus plicatilis</name>
    <name type="common">Marine rotifer</name>
    <name type="synonym">Brachionus muelleri</name>
    <dbReference type="NCBI Taxonomy" id="10195"/>
    <lineage>
        <taxon>Eukaryota</taxon>
        <taxon>Metazoa</taxon>
        <taxon>Spiralia</taxon>
        <taxon>Gnathifera</taxon>
        <taxon>Rotifera</taxon>
        <taxon>Eurotatoria</taxon>
        <taxon>Monogononta</taxon>
        <taxon>Pseudotrocha</taxon>
        <taxon>Ploima</taxon>
        <taxon>Brachionidae</taxon>
        <taxon>Brachionus</taxon>
    </lineage>
</organism>
<comment type="caution">
    <text evidence="1">The sequence shown here is derived from an EMBL/GenBank/DDBJ whole genome shotgun (WGS) entry which is preliminary data.</text>
</comment>
<reference evidence="1 2" key="1">
    <citation type="journal article" date="2018" name="Sci. Rep.">
        <title>Genomic signatures of local adaptation to the degree of environmental predictability in rotifers.</title>
        <authorList>
            <person name="Franch-Gras L."/>
            <person name="Hahn C."/>
            <person name="Garcia-Roger E.M."/>
            <person name="Carmona M.J."/>
            <person name="Serra M."/>
            <person name="Gomez A."/>
        </authorList>
    </citation>
    <scope>NUCLEOTIDE SEQUENCE [LARGE SCALE GENOMIC DNA]</scope>
    <source>
        <strain evidence="1">HYR1</strain>
    </source>
</reference>
<name>A0A3M7QRS0_BRAPC</name>
<gene>
    <name evidence="1" type="ORF">BpHYR1_016288</name>
</gene>
<keyword evidence="2" id="KW-1185">Reference proteome</keyword>
<accession>A0A3M7QRS0</accession>
<proteinExistence type="predicted"/>
<evidence type="ECO:0000313" key="2">
    <source>
        <dbReference type="Proteomes" id="UP000276133"/>
    </source>
</evidence>
<protein>
    <submittedName>
        <fullName evidence="1">Uncharacterized protein</fullName>
    </submittedName>
</protein>
<dbReference type="EMBL" id="REGN01005347">
    <property type="protein sequence ID" value="RNA13668.1"/>
    <property type="molecule type" value="Genomic_DNA"/>
</dbReference>
<dbReference type="Proteomes" id="UP000276133">
    <property type="component" value="Unassembled WGS sequence"/>
</dbReference>
<evidence type="ECO:0000313" key="1">
    <source>
        <dbReference type="EMBL" id="RNA13668.1"/>
    </source>
</evidence>
<dbReference type="AlphaFoldDB" id="A0A3M7QRS0"/>